<dbReference type="Pfam" id="PF04055">
    <property type="entry name" value="Radical_SAM"/>
    <property type="match status" value="1"/>
</dbReference>
<dbReference type="GO" id="GO:0051536">
    <property type="term" value="F:iron-sulfur cluster binding"/>
    <property type="evidence" value="ECO:0007669"/>
    <property type="project" value="UniProtKB-KW"/>
</dbReference>
<sequence>MREKFHIYLIKPTRYHDDGYPLQWWRSLIPSNSLACLAGIVNDALERGILSEYDCVVHAIDEIHQNVQPTKIIRTIRKEGGKAFIGLVGVQSNQYPRAMDLAREFRAAGMPVSIGGFHVSGCLSMLKEQPPEILEAQALGIGLFGGEAEEGRIDDVLVDAANGALKPVYNYLDDTPNLAGAPIPFMPPEQVKRNINSYSSFDLGRGCPFECSFCTIINVQGRKSRFRTADDLELIVRENAKEGVTRFLLTDDNFARNRNWESFLDRLIDLRKQGFPVNMAIQVDTLAHRIDGFIDKCCAAGADQIFIGLENVNADNLEAANKRQNRVEEYRDMFLAWKQHPVFIMCGYILGFPNDSYESIMHDIELIKSDLAVDALYLNYLTPLPGSEDHKKLYESGIWMDPDLAKYDLNHRVTHHPKMSDEEWERAFRDAHNSFYSWEHMERIIKRMAALGSNKKYVTLNRLVAYRESVRIAGIAKLESGYLRLRSRKQRRPGMKIENPLVFYPKYLAIGVYNTARVARTWWRLRVRMMRILKDPDRTEYRDAAIAPDDEADREMLSETRSTKNAETRRRHRIVVTKTEAA</sequence>
<proteinExistence type="predicted"/>
<gene>
    <name evidence="9" type="ORF">DFR46_0053</name>
</gene>
<dbReference type="SFLD" id="SFLDS00029">
    <property type="entry name" value="Radical_SAM"/>
    <property type="match status" value="1"/>
</dbReference>
<feature type="compositionally biased region" description="Basic and acidic residues" evidence="6">
    <location>
        <begin position="554"/>
        <end position="568"/>
    </location>
</feature>
<dbReference type="GO" id="GO:0003824">
    <property type="term" value="F:catalytic activity"/>
    <property type="evidence" value="ECO:0007669"/>
    <property type="project" value="InterPro"/>
</dbReference>
<dbReference type="Proteomes" id="UP000256310">
    <property type="component" value="Unassembled WGS sequence"/>
</dbReference>
<evidence type="ECO:0000259" key="7">
    <source>
        <dbReference type="PROSITE" id="PS51332"/>
    </source>
</evidence>
<evidence type="ECO:0000256" key="5">
    <source>
        <dbReference type="ARBA" id="ARBA00023014"/>
    </source>
</evidence>
<dbReference type="PANTHER" id="PTHR43409">
    <property type="entry name" value="ANAEROBIC MAGNESIUM-PROTOPORPHYRIN IX MONOMETHYL ESTER CYCLASE-RELATED"/>
    <property type="match status" value="1"/>
</dbReference>
<comment type="caution">
    <text evidence="9">The sequence shown here is derived from an EMBL/GenBank/DDBJ whole genome shotgun (WGS) entry which is preliminary data.</text>
</comment>
<dbReference type="PROSITE" id="PS51918">
    <property type="entry name" value="RADICAL_SAM"/>
    <property type="match status" value="1"/>
</dbReference>
<keyword evidence="4" id="KW-0408">Iron</keyword>
<dbReference type="Gene3D" id="3.80.30.20">
    <property type="entry name" value="tm_1862 like domain"/>
    <property type="match status" value="1"/>
</dbReference>
<dbReference type="SUPFAM" id="SSF102114">
    <property type="entry name" value="Radical SAM enzymes"/>
    <property type="match status" value="1"/>
</dbReference>
<dbReference type="GO" id="GO:0005829">
    <property type="term" value="C:cytosol"/>
    <property type="evidence" value="ECO:0007669"/>
    <property type="project" value="TreeGrafter"/>
</dbReference>
<evidence type="ECO:0000256" key="6">
    <source>
        <dbReference type="SAM" id="MobiDB-lite"/>
    </source>
</evidence>
<dbReference type="InterPro" id="IPR007197">
    <property type="entry name" value="rSAM"/>
</dbReference>
<feature type="domain" description="Radical SAM core" evidence="8">
    <location>
        <begin position="191"/>
        <end position="422"/>
    </location>
</feature>
<reference evidence="9 10" key="1">
    <citation type="submission" date="2018-07" db="EMBL/GenBank/DDBJ databases">
        <title>Genomic Encyclopedia of Type Strains, Phase IV (KMG-IV): sequencing the most valuable type-strain genomes for metagenomic binning, comparative biology and taxonomic classification.</title>
        <authorList>
            <person name="Goeker M."/>
        </authorList>
    </citation>
    <scope>NUCLEOTIDE SEQUENCE [LARGE SCALE GENOMIC DNA]</scope>
    <source>
        <strain evidence="9 10">DSM 26725</strain>
    </source>
</reference>
<dbReference type="EMBL" id="QRDP01000004">
    <property type="protein sequence ID" value="RED15068.1"/>
    <property type="molecule type" value="Genomic_DNA"/>
</dbReference>
<evidence type="ECO:0000313" key="10">
    <source>
        <dbReference type="Proteomes" id="UP000256310"/>
    </source>
</evidence>
<name>A0A3D9FBL3_9SPHN</name>
<evidence type="ECO:0000256" key="2">
    <source>
        <dbReference type="ARBA" id="ARBA00022691"/>
    </source>
</evidence>
<dbReference type="SFLD" id="SFLDG01082">
    <property type="entry name" value="B12-binding_domain_containing"/>
    <property type="match status" value="1"/>
</dbReference>
<keyword evidence="2" id="KW-0949">S-adenosyl-L-methionine</keyword>
<protein>
    <submittedName>
        <fullName evidence="9">Radical SAM superfamily enzyme YgiQ (UPF0313 family)</fullName>
    </submittedName>
</protein>
<dbReference type="InterPro" id="IPR006638">
    <property type="entry name" value="Elp3/MiaA/NifB-like_rSAM"/>
</dbReference>
<evidence type="ECO:0000259" key="8">
    <source>
        <dbReference type="PROSITE" id="PS51918"/>
    </source>
</evidence>
<evidence type="ECO:0000256" key="1">
    <source>
        <dbReference type="ARBA" id="ARBA00001966"/>
    </source>
</evidence>
<keyword evidence="3" id="KW-0479">Metal-binding</keyword>
<comment type="cofactor">
    <cofactor evidence="1">
        <name>[4Fe-4S] cluster</name>
        <dbReference type="ChEBI" id="CHEBI:49883"/>
    </cofactor>
</comment>
<evidence type="ECO:0000256" key="4">
    <source>
        <dbReference type="ARBA" id="ARBA00023004"/>
    </source>
</evidence>
<dbReference type="SMART" id="SM00729">
    <property type="entry name" value="Elp3"/>
    <property type="match status" value="1"/>
</dbReference>
<dbReference type="PROSITE" id="PS51332">
    <property type="entry name" value="B12_BINDING"/>
    <property type="match status" value="1"/>
</dbReference>
<dbReference type="InterPro" id="IPR023404">
    <property type="entry name" value="rSAM_horseshoe"/>
</dbReference>
<dbReference type="InterPro" id="IPR051198">
    <property type="entry name" value="BchE-like"/>
</dbReference>
<dbReference type="AlphaFoldDB" id="A0A3D9FBL3"/>
<dbReference type="InterPro" id="IPR006158">
    <property type="entry name" value="Cobalamin-bd"/>
</dbReference>
<dbReference type="InterPro" id="IPR058240">
    <property type="entry name" value="rSAM_sf"/>
</dbReference>
<feature type="region of interest" description="Disordered" evidence="6">
    <location>
        <begin position="552"/>
        <end position="582"/>
    </location>
</feature>
<dbReference type="RefSeq" id="WP_116234636.1">
    <property type="nucleotide sequence ID" value="NZ_QRDP01000004.1"/>
</dbReference>
<dbReference type="PANTHER" id="PTHR43409:SF7">
    <property type="entry name" value="BLL1977 PROTEIN"/>
    <property type="match status" value="1"/>
</dbReference>
<keyword evidence="5" id="KW-0411">Iron-sulfur</keyword>
<dbReference type="OrthoDB" id="9801424at2"/>
<organism evidence="9 10">
    <name type="scientific">Parasphingopyxis lamellibrachiae</name>
    <dbReference type="NCBI Taxonomy" id="680125"/>
    <lineage>
        <taxon>Bacteria</taxon>
        <taxon>Pseudomonadati</taxon>
        <taxon>Pseudomonadota</taxon>
        <taxon>Alphaproteobacteria</taxon>
        <taxon>Sphingomonadales</taxon>
        <taxon>Sphingomonadaceae</taxon>
        <taxon>Parasphingopyxis</taxon>
    </lineage>
</organism>
<accession>A0A3D9FBL3</accession>
<feature type="domain" description="B12-binding" evidence="7">
    <location>
        <begin position="29"/>
        <end position="167"/>
    </location>
</feature>
<keyword evidence="10" id="KW-1185">Reference proteome</keyword>
<evidence type="ECO:0000313" key="9">
    <source>
        <dbReference type="EMBL" id="RED15068.1"/>
    </source>
</evidence>
<evidence type="ECO:0000256" key="3">
    <source>
        <dbReference type="ARBA" id="ARBA00022723"/>
    </source>
</evidence>
<dbReference type="GO" id="GO:0031419">
    <property type="term" value="F:cobalamin binding"/>
    <property type="evidence" value="ECO:0007669"/>
    <property type="project" value="InterPro"/>
</dbReference>
<dbReference type="GO" id="GO:0046872">
    <property type="term" value="F:metal ion binding"/>
    <property type="evidence" value="ECO:0007669"/>
    <property type="project" value="UniProtKB-KW"/>
</dbReference>
<dbReference type="CDD" id="cd01335">
    <property type="entry name" value="Radical_SAM"/>
    <property type="match status" value="1"/>
</dbReference>